<protein>
    <submittedName>
        <fullName evidence="1">Uncharacterized protein</fullName>
    </submittedName>
</protein>
<evidence type="ECO:0000313" key="2">
    <source>
        <dbReference type="Proteomes" id="UP000054564"/>
    </source>
</evidence>
<proteinExistence type="predicted"/>
<comment type="caution">
    <text evidence="1">The sequence shown here is derived from an EMBL/GenBank/DDBJ whole genome shotgun (WGS) entry which is preliminary data.</text>
</comment>
<dbReference type="Proteomes" id="UP000054564">
    <property type="component" value="Unassembled WGS sequence"/>
</dbReference>
<gene>
    <name evidence="1" type="ORF">PSTG_16927</name>
</gene>
<name>A0A0L0URU5_9BASI</name>
<evidence type="ECO:0000313" key="1">
    <source>
        <dbReference type="EMBL" id="KNE89621.1"/>
    </source>
</evidence>
<dbReference type="EMBL" id="AJIL01000315">
    <property type="protein sequence ID" value="KNE89621.1"/>
    <property type="molecule type" value="Genomic_DNA"/>
</dbReference>
<organism evidence="1 2">
    <name type="scientific">Puccinia striiformis f. sp. tritici PST-78</name>
    <dbReference type="NCBI Taxonomy" id="1165861"/>
    <lineage>
        <taxon>Eukaryota</taxon>
        <taxon>Fungi</taxon>
        <taxon>Dikarya</taxon>
        <taxon>Basidiomycota</taxon>
        <taxon>Pucciniomycotina</taxon>
        <taxon>Pucciniomycetes</taxon>
        <taxon>Pucciniales</taxon>
        <taxon>Pucciniaceae</taxon>
        <taxon>Puccinia</taxon>
    </lineage>
</organism>
<reference evidence="2" key="1">
    <citation type="submission" date="2014-03" db="EMBL/GenBank/DDBJ databases">
        <title>The Genome Sequence of Puccinia striiformis f. sp. tritici PST-78.</title>
        <authorList>
            <consortium name="The Broad Institute Genome Sequencing Platform"/>
            <person name="Cuomo C."/>
            <person name="Hulbert S."/>
            <person name="Chen X."/>
            <person name="Walker B."/>
            <person name="Young S.K."/>
            <person name="Zeng Q."/>
            <person name="Gargeya S."/>
            <person name="Fitzgerald M."/>
            <person name="Haas B."/>
            <person name="Abouelleil A."/>
            <person name="Alvarado L."/>
            <person name="Arachchi H.M."/>
            <person name="Berlin A.M."/>
            <person name="Chapman S.B."/>
            <person name="Goldberg J."/>
            <person name="Griggs A."/>
            <person name="Gujja S."/>
            <person name="Hansen M."/>
            <person name="Howarth C."/>
            <person name="Imamovic A."/>
            <person name="Larimer J."/>
            <person name="McCowan C."/>
            <person name="Montmayeur A."/>
            <person name="Murphy C."/>
            <person name="Neiman D."/>
            <person name="Pearson M."/>
            <person name="Priest M."/>
            <person name="Roberts A."/>
            <person name="Saif S."/>
            <person name="Shea T."/>
            <person name="Sisk P."/>
            <person name="Sykes S."/>
            <person name="Wortman J."/>
            <person name="Nusbaum C."/>
            <person name="Birren B."/>
        </authorList>
    </citation>
    <scope>NUCLEOTIDE SEQUENCE [LARGE SCALE GENOMIC DNA]</scope>
    <source>
        <strain evidence="2">race PST-78</strain>
    </source>
</reference>
<feature type="non-terminal residue" evidence="1">
    <location>
        <position position="114"/>
    </location>
</feature>
<accession>A0A0L0URU5</accession>
<keyword evidence="2" id="KW-1185">Reference proteome</keyword>
<dbReference type="AlphaFoldDB" id="A0A0L0URU5"/>
<sequence length="114" mass="12238">MCMPTLAGHFHVEIAEDPRGFHMGAPCKGGRMTRVGLATRTPRGHHPWSPHGIMGGVRVDTAGANVNQNGGVWSTFGAKHHPTSLDVTQTFAGERQAFAGSVKGLQRPAHLQRH</sequence>